<evidence type="ECO:0000259" key="2">
    <source>
        <dbReference type="Pfam" id="PF23572"/>
    </source>
</evidence>
<accession>A0A8J7DV55</accession>
<dbReference type="InterPro" id="IPR055378">
    <property type="entry name" value="GH3_C"/>
</dbReference>
<dbReference type="RefSeq" id="WP_194028637.1">
    <property type="nucleotide sequence ID" value="NZ_JADEWZ010000007.1"/>
</dbReference>
<evidence type="ECO:0000259" key="1">
    <source>
        <dbReference type="Pfam" id="PF23571"/>
    </source>
</evidence>
<name>A0A8J7DV55_9CYAN</name>
<dbReference type="InterPro" id="IPR055377">
    <property type="entry name" value="GH3_M"/>
</dbReference>
<dbReference type="Pfam" id="PF23572">
    <property type="entry name" value="GH3_C"/>
    <property type="match status" value="1"/>
</dbReference>
<dbReference type="Pfam" id="PF23571">
    <property type="entry name" value="GH3_M"/>
    <property type="match status" value="1"/>
</dbReference>
<evidence type="ECO:0000313" key="4">
    <source>
        <dbReference type="Proteomes" id="UP000654482"/>
    </source>
</evidence>
<sequence>MRFIIQLLSQLFAPATHQFQIALKNPKTAQKAVQKEICNRLVNSEYGNFLDIQTIQDWNCIPIVEYEDIKLWIENESNKNCLLSEPILFYEKTSGSRSATKKIPYTRSLRRAFNQMFYIWAYDLIQNCSFVTGKTYFCISPKFEESDEIADDSEYLEGWLRFVLSPFLVLVPNLRKIKNPEEFKEKLCLKLLQEEKLEIISIWSPTFLKVHLDYIAKNRDKLLMKLGDRVSPKRRQLLLETEISWTKIWSHLKLISCWDSAQAKEQADYLRSLFPNVLVQGKGLLATEAPITVPLIAAKGCVPLINCVFFEFEDEQQNIFQLHQIQPEKIYQLIISQTGGLYRYRMGDRVRISHYYYNTPCLEFLGRTETTSDLVGEKLREDFVRDAIARLELHDTFFKTLVPISQPQPHYLLLLDRADRTPHAIAQRLEQQLMEAYHYRHARRLGQLSPAEVLVSESIPDAIVRYQTQLGKTWGDIKHPLLWNIPLQLPLFLDAIA</sequence>
<dbReference type="GO" id="GO:0005737">
    <property type="term" value="C:cytoplasm"/>
    <property type="evidence" value="ECO:0007669"/>
    <property type="project" value="TreeGrafter"/>
</dbReference>
<dbReference type="Pfam" id="PF03321">
    <property type="entry name" value="GH3"/>
    <property type="match status" value="1"/>
</dbReference>
<reference evidence="3" key="1">
    <citation type="submission" date="2020-10" db="EMBL/GenBank/DDBJ databases">
        <authorList>
            <person name="Castelo-Branco R."/>
            <person name="Eusebio N."/>
            <person name="Adriana R."/>
            <person name="Vieira A."/>
            <person name="Brugerolle De Fraissinette N."/>
            <person name="Rezende De Castro R."/>
            <person name="Schneider M.P."/>
            <person name="Vasconcelos V."/>
            <person name="Leao P.N."/>
        </authorList>
    </citation>
    <scope>NUCLEOTIDE SEQUENCE</scope>
    <source>
        <strain evidence="3">LEGE 07157</strain>
    </source>
</reference>
<keyword evidence="4" id="KW-1185">Reference proteome</keyword>
<feature type="domain" description="GH3 C-terminal" evidence="2">
    <location>
        <begin position="396"/>
        <end position="484"/>
    </location>
</feature>
<feature type="domain" description="GH3 middle" evidence="1">
    <location>
        <begin position="303"/>
        <end position="367"/>
    </location>
</feature>
<dbReference type="PANTHER" id="PTHR31901:SF9">
    <property type="entry name" value="GH3 DOMAIN-CONTAINING PROTEIN"/>
    <property type="match status" value="1"/>
</dbReference>
<gene>
    <name evidence="3" type="ORF">IQ249_06515</name>
</gene>
<dbReference type="InterPro" id="IPR004993">
    <property type="entry name" value="GH3"/>
</dbReference>
<protein>
    <submittedName>
        <fullName evidence="3">GH3 auxin-responsive promoter family protein</fullName>
    </submittedName>
</protein>
<comment type="caution">
    <text evidence="3">The sequence shown here is derived from an EMBL/GenBank/DDBJ whole genome shotgun (WGS) entry which is preliminary data.</text>
</comment>
<dbReference type="Proteomes" id="UP000654482">
    <property type="component" value="Unassembled WGS sequence"/>
</dbReference>
<dbReference type="GO" id="GO:0016881">
    <property type="term" value="F:acid-amino acid ligase activity"/>
    <property type="evidence" value="ECO:0007669"/>
    <property type="project" value="TreeGrafter"/>
</dbReference>
<organism evidence="3 4">
    <name type="scientific">Lusitaniella coriacea LEGE 07157</name>
    <dbReference type="NCBI Taxonomy" id="945747"/>
    <lineage>
        <taxon>Bacteria</taxon>
        <taxon>Bacillati</taxon>
        <taxon>Cyanobacteriota</taxon>
        <taxon>Cyanophyceae</taxon>
        <taxon>Spirulinales</taxon>
        <taxon>Lusitaniellaceae</taxon>
        <taxon>Lusitaniella</taxon>
    </lineage>
</organism>
<evidence type="ECO:0000313" key="3">
    <source>
        <dbReference type="EMBL" id="MBE9115548.1"/>
    </source>
</evidence>
<proteinExistence type="predicted"/>
<dbReference type="PANTHER" id="PTHR31901">
    <property type="entry name" value="GH3 DOMAIN-CONTAINING PROTEIN"/>
    <property type="match status" value="1"/>
</dbReference>
<dbReference type="EMBL" id="JADEWZ010000007">
    <property type="protein sequence ID" value="MBE9115548.1"/>
    <property type="molecule type" value="Genomic_DNA"/>
</dbReference>
<dbReference type="AlphaFoldDB" id="A0A8J7DV55"/>